<keyword evidence="9" id="KW-1185">Reference proteome</keyword>
<dbReference type="GO" id="GO:0016787">
    <property type="term" value="F:hydrolase activity"/>
    <property type="evidence" value="ECO:0007669"/>
    <property type="project" value="UniProtKB-KW"/>
</dbReference>
<comment type="domain">
    <text evidence="5">The Q motif is unique to and characteristic of the DEAD box family of RNA helicases and controls ATP binding and hydrolysis.</text>
</comment>
<reference evidence="8" key="2">
    <citation type="submission" date="2025-09" db="UniProtKB">
        <authorList>
            <consortium name="Ensembl"/>
        </authorList>
    </citation>
    <scope>IDENTIFICATION</scope>
</reference>
<name>A0A8C9H3I8_9PRIM</name>
<comment type="similarity">
    <text evidence="5">Belongs to the DEAD box helicase family.</text>
</comment>
<dbReference type="GO" id="GO:0003723">
    <property type="term" value="F:RNA binding"/>
    <property type="evidence" value="ECO:0007669"/>
    <property type="project" value="UniProtKB-UniRule"/>
</dbReference>
<dbReference type="GO" id="GO:0003724">
    <property type="term" value="F:RNA helicase activity"/>
    <property type="evidence" value="ECO:0007669"/>
    <property type="project" value="UniProtKB-EC"/>
</dbReference>
<dbReference type="CDD" id="cd00268">
    <property type="entry name" value="DEADc"/>
    <property type="match status" value="1"/>
</dbReference>
<evidence type="ECO:0000259" key="7">
    <source>
        <dbReference type="PROSITE" id="PS51192"/>
    </source>
</evidence>
<accession>A0A8C9H3I8</accession>
<evidence type="ECO:0000256" key="3">
    <source>
        <dbReference type="ARBA" id="ARBA00022806"/>
    </source>
</evidence>
<evidence type="ECO:0000256" key="6">
    <source>
        <dbReference type="SAM" id="MobiDB-lite"/>
    </source>
</evidence>
<feature type="domain" description="Helicase ATP-binding" evidence="7">
    <location>
        <begin position="128"/>
        <end position="310"/>
    </location>
</feature>
<dbReference type="Proteomes" id="UP000694416">
    <property type="component" value="Unplaced"/>
</dbReference>
<protein>
    <recommendedName>
        <fullName evidence="5">ATP-dependent RNA helicase</fullName>
        <ecNumber evidence="5">3.6.4.13</ecNumber>
    </recommendedName>
</protein>
<evidence type="ECO:0000256" key="5">
    <source>
        <dbReference type="RuleBase" id="RU365068"/>
    </source>
</evidence>
<dbReference type="Ensembl" id="ENSPTET00000021112.1">
    <property type="protein sequence ID" value="ENSPTEP00000014073.1"/>
    <property type="gene ID" value="ENSPTEG00000015727.1"/>
</dbReference>
<dbReference type="InterPro" id="IPR014001">
    <property type="entry name" value="Helicase_ATP-bd"/>
</dbReference>
<evidence type="ECO:0000256" key="4">
    <source>
        <dbReference type="ARBA" id="ARBA00022840"/>
    </source>
</evidence>
<dbReference type="Pfam" id="PF00270">
    <property type="entry name" value="DEAD"/>
    <property type="match status" value="1"/>
</dbReference>
<dbReference type="SUPFAM" id="SSF52540">
    <property type="entry name" value="P-loop containing nucleoside triphosphate hydrolases"/>
    <property type="match status" value="1"/>
</dbReference>
<comment type="catalytic activity">
    <reaction evidence="5">
        <text>ATP + H2O = ADP + phosphate + H(+)</text>
        <dbReference type="Rhea" id="RHEA:13065"/>
        <dbReference type="ChEBI" id="CHEBI:15377"/>
        <dbReference type="ChEBI" id="CHEBI:15378"/>
        <dbReference type="ChEBI" id="CHEBI:30616"/>
        <dbReference type="ChEBI" id="CHEBI:43474"/>
        <dbReference type="ChEBI" id="CHEBI:456216"/>
        <dbReference type="EC" id="3.6.4.13"/>
    </reaction>
</comment>
<organism evidence="8 9">
    <name type="scientific">Piliocolobus tephrosceles</name>
    <name type="common">Ugandan red Colobus</name>
    <dbReference type="NCBI Taxonomy" id="591936"/>
    <lineage>
        <taxon>Eukaryota</taxon>
        <taxon>Metazoa</taxon>
        <taxon>Chordata</taxon>
        <taxon>Craniata</taxon>
        <taxon>Vertebrata</taxon>
        <taxon>Euteleostomi</taxon>
        <taxon>Mammalia</taxon>
        <taxon>Eutheria</taxon>
        <taxon>Euarchontoglires</taxon>
        <taxon>Primates</taxon>
        <taxon>Haplorrhini</taxon>
        <taxon>Catarrhini</taxon>
        <taxon>Cercopithecidae</taxon>
        <taxon>Colobinae</taxon>
        <taxon>Piliocolobus</taxon>
    </lineage>
</organism>
<evidence type="ECO:0000313" key="9">
    <source>
        <dbReference type="Proteomes" id="UP000694416"/>
    </source>
</evidence>
<dbReference type="SMART" id="SM00487">
    <property type="entry name" value="DEXDc"/>
    <property type="match status" value="1"/>
</dbReference>
<keyword evidence="1 5" id="KW-0547">Nucleotide-binding</keyword>
<evidence type="ECO:0000313" key="8">
    <source>
        <dbReference type="Ensembl" id="ENSPTEP00000014073.1"/>
    </source>
</evidence>
<dbReference type="AlphaFoldDB" id="A0A8C9H3I8"/>
<dbReference type="PROSITE" id="PS51192">
    <property type="entry name" value="HELICASE_ATP_BIND_1"/>
    <property type="match status" value="1"/>
</dbReference>
<keyword evidence="5" id="KW-0694">RNA-binding</keyword>
<dbReference type="Gene3D" id="3.40.50.300">
    <property type="entry name" value="P-loop containing nucleotide triphosphate hydrolases"/>
    <property type="match status" value="1"/>
</dbReference>
<keyword evidence="2 5" id="KW-0378">Hydrolase</keyword>
<evidence type="ECO:0000256" key="1">
    <source>
        <dbReference type="ARBA" id="ARBA00022741"/>
    </source>
</evidence>
<proteinExistence type="inferred from homology"/>
<dbReference type="InterPro" id="IPR011545">
    <property type="entry name" value="DEAD/DEAH_box_helicase_dom"/>
</dbReference>
<reference evidence="8" key="1">
    <citation type="submission" date="2025-08" db="UniProtKB">
        <authorList>
            <consortium name="Ensembl"/>
        </authorList>
    </citation>
    <scope>IDENTIFICATION</scope>
</reference>
<dbReference type="PANTHER" id="PTHR24031">
    <property type="entry name" value="RNA HELICASE"/>
    <property type="match status" value="1"/>
</dbReference>
<keyword evidence="4 5" id="KW-0067">ATP-binding</keyword>
<sequence length="394" mass="45013">MKEGKENIAKKENKASDSVTIDSVTIDSVTTDSVTTDSVTTDNVTTDSVTTDSVTTDSVTTNSTTATNNNMTTTHTSNNNSDKVKDNLFDIDNSFQEFDNILLDVRLRKSLLYLFKFNHPTIIQKKTIPHIIKKKDVIIHSKTGTGKTLAYLIPVIQNLIKENLNEKEYLKFFYKCIIITPSDELCLQIHAVAQKLCTYLKDLVTVNHNINHTFYEHTTILITTPKLLCDYITENKKKHNLDILTNLKVLILDEADILHTTLFEKHMKTLMLKYLSKNYIQKYQIIMASATINKSVITNTSLFLHNPLFLSIENDKIEINDDDISGKLALTDDNTTATTTTTTGTSHVSTNQNNQTNNLNFNGKYYYYLYETELEKYVYLYYLIKNNTIKFKSL</sequence>
<comment type="function">
    <text evidence="5">RNA helicase.</text>
</comment>
<dbReference type="EC" id="3.6.4.13" evidence="5"/>
<feature type="region of interest" description="Disordered" evidence="6">
    <location>
        <begin position="56"/>
        <end position="79"/>
    </location>
</feature>
<keyword evidence="3 5" id="KW-0347">Helicase</keyword>
<dbReference type="GO" id="GO:0005524">
    <property type="term" value="F:ATP binding"/>
    <property type="evidence" value="ECO:0007669"/>
    <property type="project" value="UniProtKB-UniRule"/>
</dbReference>
<dbReference type="InterPro" id="IPR027417">
    <property type="entry name" value="P-loop_NTPase"/>
</dbReference>
<dbReference type="InterPro" id="IPR044742">
    <property type="entry name" value="DEAD/DEAH_RhlB"/>
</dbReference>
<evidence type="ECO:0000256" key="2">
    <source>
        <dbReference type="ARBA" id="ARBA00022801"/>
    </source>
</evidence>